<name>A0ABS2G5Q8_9FIRM</name>
<proteinExistence type="predicted"/>
<organism evidence="1 2">
    <name type="scientific">Anaerotignum lactatifermentans</name>
    <dbReference type="NCBI Taxonomy" id="160404"/>
    <lineage>
        <taxon>Bacteria</taxon>
        <taxon>Bacillati</taxon>
        <taxon>Bacillota</taxon>
        <taxon>Clostridia</taxon>
        <taxon>Lachnospirales</taxon>
        <taxon>Anaerotignaceae</taxon>
        <taxon>Anaerotignum</taxon>
    </lineage>
</organism>
<dbReference type="EMBL" id="JACSNV010000001">
    <property type="protein sequence ID" value="MBM6876779.1"/>
    <property type="molecule type" value="Genomic_DNA"/>
</dbReference>
<evidence type="ECO:0000313" key="1">
    <source>
        <dbReference type="EMBL" id="MBM6876779.1"/>
    </source>
</evidence>
<keyword evidence="2" id="KW-1185">Reference proteome</keyword>
<evidence type="ECO:0000313" key="2">
    <source>
        <dbReference type="Proteomes" id="UP000729290"/>
    </source>
</evidence>
<protein>
    <submittedName>
        <fullName evidence="1">Uncharacterized protein</fullName>
    </submittedName>
</protein>
<reference evidence="1 2" key="1">
    <citation type="journal article" date="2021" name="Sci. Rep.">
        <title>The distribution of antibiotic resistance genes in chicken gut microbiota commensals.</title>
        <authorList>
            <person name="Juricova H."/>
            <person name="Matiasovicova J."/>
            <person name="Kubasova T."/>
            <person name="Cejkova D."/>
            <person name="Rychlik I."/>
        </authorList>
    </citation>
    <scope>NUCLEOTIDE SEQUENCE [LARGE SCALE GENOMIC DNA]</scope>
    <source>
        <strain evidence="1 2">An431b</strain>
    </source>
</reference>
<accession>A0ABS2G5Q8</accession>
<comment type="caution">
    <text evidence="1">The sequence shown here is derived from an EMBL/GenBank/DDBJ whole genome shotgun (WGS) entry which is preliminary data.</text>
</comment>
<sequence>MDEITMLVSCVEYYSYLKNIPGHKVFTSFERTGLLDTLLESRAMFPEMDLGFYIGMIDGLTALESDSKEKAYAAYEERTAMLLEVLHKIAKKHHMDAREACQMYYGSSIAEKVAEDMTGYYKKEPVEIFEAVEKE</sequence>
<gene>
    <name evidence="1" type="ORF">H9X83_01200</name>
</gene>
<dbReference type="Proteomes" id="UP000729290">
    <property type="component" value="Unassembled WGS sequence"/>
</dbReference>
<dbReference type="RefSeq" id="WP_205132312.1">
    <property type="nucleotide sequence ID" value="NZ_JACSNT010000001.1"/>
</dbReference>